<organism evidence="1">
    <name type="scientific">marine sediment metagenome</name>
    <dbReference type="NCBI Taxonomy" id="412755"/>
    <lineage>
        <taxon>unclassified sequences</taxon>
        <taxon>metagenomes</taxon>
        <taxon>ecological metagenomes</taxon>
    </lineage>
</organism>
<accession>X1QWW9</accession>
<feature type="non-terminal residue" evidence="1">
    <location>
        <position position="1"/>
    </location>
</feature>
<gene>
    <name evidence="1" type="ORF">S06H3_53237</name>
</gene>
<dbReference type="Pfam" id="PF12869">
    <property type="entry name" value="tRNA_anti-like"/>
    <property type="match status" value="1"/>
</dbReference>
<name>X1QWW9_9ZZZZ</name>
<dbReference type="EMBL" id="BARV01033928">
    <property type="protein sequence ID" value="GAI55380.1"/>
    <property type="molecule type" value="Genomic_DNA"/>
</dbReference>
<dbReference type="InterPro" id="IPR024422">
    <property type="entry name" value="Protein_unknown_function_OB"/>
</dbReference>
<reference evidence="1" key="1">
    <citation type="journal article" date="2014" name="Front. Microbiol.">
        <title>High frequency of phylogenetically diverse reductive dehalogenase-homologous genes in deep subseafloor sedimentary metagenomes.</title>
        <authorList>
            <person name="Kawai M."/>
            <person name="Futagami T."/>
            <person name="Toyoda A."/>
            <person name="Takaki Y."/>
            <person name="Nishi S."/>
            <person name="Hori S."/>
            <person name="Arai W."/>
            <person name="Tsubouchi T."/>
            <person name="Morono Y."/>
            <person name="Uchiyama I."/>
            <person name="Ito T."/>
            <person name="Fujiyama A."/>
            <person name="Inagaki F."/>
            <person name="Takami H."/>
        </authorList>
    </citation>
    <scope>NUCLEOTIDE SEQUENCE</scope>
    <source>
        <strain evidence="1">Expedition CK06-06</strain>
    </source>
</reference>
<evidence type="ECO:0000313" key="1">
    <source>
        <dbReference type="EMBL" id="GAI55380.1"/>
    </source>
</evidence>
<comment type="caution">
    <text evidence="1">The sequence shown here is derived from an EMBL/GenBank/DDBJ whole genome shotgun (WGS) entry which is preliminary data.</text>
</comment>
<dbReference type="AlphaFoldDB" id="X1QWW9"/>
<sequence length="115" mass="12795">PEPVPEPAPGTIEVTVEELYSAYSADEVAADAKFTNKILTVTGVVDRITVNDVHDIYYIILASAEKKEQWNVRCKFDRKHGPQLNRLTAGQTVTAQGKYDGYKVNILMKDCVLLP</sequence>
<evidence type="ECO:0008006" key="2">
    <source>
        <dbReference type="Google" id="ProtNLM"/>
    </source>
</evidence>
<protein>
    <recommendedName>
        <fullName evidence="2">OB domain-containing protein</fullName>
    </recommendedName>
</protein>
<proteinExistence type="predicted"/>